<sequence length="124" mass="14594">MKKVFIFILFLTAGLFLQAKTEKSPLVNYNCDDGRGFQIRKINDNVMEIRTKYDIARLKKDENASSEIYSNRNYELGLLEDAAYLNIFGYFPSWNSDFNTYDRNNWGNNNVYINELYRGCKISK</sequence>
<gene>
    <name evidence="2" type="ordered locus">Sterm_2276</name>
</gene>
<accession>D1AKL4</accession>
<dbReference type="HOGENOM" id="CLU_2002318_0_0_0"/>
<proteinExistence type="predicted"/>
<dbReference type="EMBL" id="CP001739">
    <property type="protein sequence ID" value="ACZ09130.1"/>
    <property type="molecule type" value="Genomic_DNA"/>
</dbReference>
<name>D1AKL4_SEBTE</name>
<dbReference type="RefSeq" id="WP_012861724.1">
    <property type="nucleotide sequence ID" value="NC_013517.1"/>
</dbReference>
<feature type="chain" id="PRO_5003019895" evidence="1">
    <location>
        <begin position="20"/>
        <end position="124"/>
    </location>
</feature>
<keyword evidence="3" id="KW-1185">Reference proteome</keyword>
<dbReference type="AlphaFoldDB" id="D1AKL4"/>
<evidence type="ECO:0000256" key="1">
    <source>
        <dbReference type="SAM" id="SignalP"/>
    </source>
</evidence>
<keyword evidence="1" id="KW-0732">Signal</keyword>
<evidence type="ECO:0000313" key="2">
    <source>
        <dbReference type="EMBL" id="ACZ09130.1"/>
    </source>
</evidence>
<dbReference type="STRING" id="526218.Sterm_2276"/>
<feature type="signal peptide" evidence="1">
    <location>
        <begin position="1"/>
        <end position="19"/>
    </location>
</feature>
<protein>
    <submittedName>
        <fullName evidence="2">Uncharacterized protein</fullName>
    </submittedName>
</protein>
<dbReference type="Proteomes" id="UP000000845">
    <property type="component" value="Chromosome"/>
</dbReference>
<dbReference type="KEGG" id="str:Sterm_2276"/>
<organism evidence="2 3">
    <name type="scientific">Sebaldella termitidis (strain ATCC 33386 / NCTC 11300)</name>
    <dbReference type="NCBI Taxonomy" id="526218"/>
    <lineage>
        <taxon>Bacteria</taxon>
        <taxon>Fusobacteriati</taxon>
        <taxon>Fusobacteriota</taxon>
        <taxon>Fusobacteriia</taxon>
        <taxon>Fusobacteriales</taxon>
        <taxon>Leptotrichiaceae</taxon>
        <taxon>Sebaldella</taxon>
    </lineage>
</organism>
<reference evidence="3" key="1">
    <citation type="submission" date="2009-09" db="EMBL/GenBank/DDBJ databases">
        <title>The complete chromosome of Sebaldella termitidis ATCC 33386.</title>
        <authorList>
            <consortium name="US DOE Joint Genome Institute (JGI-PGF)"/>
            <person name="Lucas S."/>
            <person name="Copeland A."/>
            <person name="Lapidus A."/>
            <person name="Glavina del Rio T."/>
            <person name="Dalin E."/>
            <person name="Tice H."/>
            <person name="Bruce D."/>
            <person name="Goodwin L."/>
            <person name="Pitluck S."/>
            <person name="Kyrpides N."/>
            <person name="Mavromatis K."/>
            <person name="Ivanova N."/>
            <person name="Mikhailova N."/>
            <person name="Sims D."/>
            <person name="Meincke L."/>
            <person name="Brettin T."/>
            <person name="Detter J.C."/>
            <person name="Han C."/>
            <person name="Larimer F."/>
            <person name="Land M."/>
            <person name="Hauser L."/>
            <person name="Markowitz V."/>
            <person name="Cheng J.F."/>
            <person name="Hugenholtz P."/>
            <person name="Woyke T."/>
            <person name="Wu D."/>
            <person name="Eisen J.A."/>
        </authorList>
    </citation>
    <scope>NUCLEOTIDE SEQUENCE [LARGE SCALE GENOMIC DNA]</scope>
    <source>
        <strain evidence="3">ATCC 33386 / NCTC 11300</strain>
    </source>
</reference>
<reference evidence="2 3" key="2">
    <citation type="journal article" date="2010" name="Stand. Genomic Sci.">
        <title>Complete genome sequence of Sebaldella termitidis type strain (NCTC 11300).</title>
        <authorList>
            <person name="Harmon-Smith M."/>
            <person name="Celia L."/>
            <person name="Chertkov O."/>
            <person name="Lapidus A."/>
            <person name="Copeland A."/>
            <person name="Glavina Del Rio T."/>
            <person name="Nolan M."/>
            <person name="Lucas S."/>
            <person name="Tice H."/>
            <person name="Cheng J.F."/>
            <person name="Han C."/>
            <person name="Detter J.C."/>
            <person name="Bruce D."/>
            <person name="Goodwin L."/>
            <person name="Pitluck S."/>
            <person name="Pati A."/>
            <person name="Liolios K."/>
            <person name="Ivanova N."/>
            <person name="Mavromatis K."/>
            <person name="Mikhailova N."/>
            <person name="Chen A."/>
            <person name="Palaniappan K."/>
            <person name="Land M."/>
            <person name="Hauser L."/>
            <person name="Chang Y.J."/>
            <person name="Jeffries C.D."/>
            <person name="Brettin T."/>
            <person name="Goker M."/>
            <person name="Beck B."/>
            <person name="Bristow J."/>
            <person name="Eisen J.A."/>
            <person name="Markowitz V."/>
            <person name="Hugenholtz P."/>
            <person name="Kyrpides N.C."/>
            <person name="Klenk H.P."/>
            <person name="Chen F."/>
        </authorList>
    </citation>
    <scope>NUCLEOTIDE SEQUENCE [LARGE SCALE GENOMIC DNA]</scope>
    <source>
        <strain evidence="3">ATCC 33386 / NCTC 11300</strain>
    </source>
</reference>
<evidence type="ECO:0000313" key="3">
    <source>
        <dbReference type="Proteomes" id="UP000000845"/>
    </source>
</evidence>